<reference evidence="2 3" key="1">
    <citation type="journal article" date="2019" name="Int. J. Syst. Evol. Microbiol.">
        <title>The Global Catalogue of Microorganisms (GCM) 10K type strain sequencing project: providing services to taxonomists for standard genome sequencing and annotation.</title>
        <authorList>
            <consortium name="The Broad Institute Genomics Platform"/>
            <consortium name="The Broad Institute Genome Sequencing Center for Infectious Disease"/>
            <person name="Wu L."/>
            <person name="Ma J."/>
        </authorList>
    </citation>
    <scope>NUCLEOTIDE SEQUENCE [LARGE SCALE GENOMIC DNA]</scope>
    <source>
        <strain evidence="2 3">XZGYJ-43</strain>
    </source>
</reference>
<keyword evidence="3" id="KW-1185">Reference proteome</keyword>
<keyword evidence="1" id="KW-0812">Transmembrane</keyword>
<evidence type="ECO:0000256" key="1">
    <source>
        <dbReference type="SAM" id="Phobius"/>
    </source>
</evidence>
<dbReference type="AlphaFoldDB" id="A0ABD5Z705"/>
<sequence length="52" mass="5610">MSLLEISHPVTWLALAGVEAYIFSISTGTVPRVFAALLVVGCLAMAVKNYRE</sequence>
<protein>
    <submittedName>
        <fullName evidence="2">Uncharacterized protein</fullName>
    </submittedName>
</protein>
<comment type="caution">
    <text evidence="2">The sequence shown here is derived from an EMBL/GenBank/DDBJ whole genome shotgun (WGS) entry which is preliminary data.</text>
</comment>
<accession>A0ABD5Z705</accession>
<dbReference type="RefSeq" id="WP_279527718.1">
    <property type="nucleotide sequence ID" value="NZ_CP122312.1"/>
</dbReference>
<feature type="transmembrane region" description="Helical" evidence="1">
    <location>
        <begin position="20"/>
        <end position="47"/>
    </location>
</feature>
<gene>
    <name evidence="2" type="ORF">ACFQJ9_16360</name>
</gene>
<keyword evidence="1" id="KW-1133">Transmembrane helix</keyword>
<evidence type="ECO:0000313" key="2">
    <source>
        <dbReference type="EMBL" id="MFC7200957.1"/>
    </source>
</evidence>
<organism evidence="2 3">
    <name type="scientific">Halospeciosus flavus</name>
    <dbReference type="NCBI Taxonomy" id="3032283"/>
    <lineage>
        <taxon>Archaea</taxon>
        <taxon>Methanobacteriati</taxon>
        <taxon>Methanobacteriota</taxon>
        <taxon>Stenosarchaea group</taxon>
        <taxon>Halobacteria</taxon>
        <taxon>Halobacteriales</taxon>
        <taxon>Halobacteriaceae</taxon>
        <taxon>Halospeciosus</taxon>
    </lineage>
</organism>
<dbReference type="EMBL" id="JBHTAR010000011">
    <property type="protein sequence ID" value="MFC7200957.1"/>
    <property type="molecule type" value="Genomic_DNA"/>
</dbReference>
<dbReference type="Proteomes" id="UP001596447">
    <property type="component" value="Unassembled WGS sequence"/>
</dbReference>
<proteinExistence type="predicted"/>
<evidence type="ECO:0000313" key="3">
    <source>
        <dbReference type="Proteomes" id="UP001596447"/>
    </source>
</evidence>
<name>A0ABD5Z705_9EURY</name>
<keyword evidence="1" id="KW-0472">Membrane</keyword>